<dbReference type="SMART" id="SM00219">
    <property type="entry name" value="TyrKc"/>
    <property type="match status" value="1"/>
</dbReference>
<feature type="transmembrane region" description="Helical" evidence="2">
    <location>
        <begin position="313"/>
        <end position="335"/>
    </location>
</feature>
<keyword evidence="2" id="KW-0472">Membrane</keyword>
<organism evidence="5 6">
    <name type="scientific">Aphanomyces stellatus</name>
    <dbReference type="NCBI Taxonomy" id="120398"/>
    <lineage>
        <taxon>Eukaryota</taxon>
        <taxon>Sar</taxon>
        <taxon>Stramenopiles</taxon>
        <taxon>Oomycota</taxon>
        <taxon>Saprolegniomycetes</taxon>
        <taxon>Saprolegniales</taxon>
        <taxon>Verrucalvaceae</taxon>
        <taxon>Aphanomyces</taxon>
    </lineage>
</organism>
<dbReference type="PROSITE" id="PS50011">
    <property type="entry name" value="PROTEIN_KINASE_DOM"/>
    <property type="match status" value="1"/>
</dbReference>
<feature type="region of interest" description="Disordered" evidence="1">
    <location>
        <begin position="287"/>
        <end position="308"/>
    </location>
</feature>
<dbReference type="EMBL" id="VJMH01006376">
    <property type="protein sequence ID" value="KAF0690492.1"/>
    <property type="molecule type" value="Genomic_DNA"/>
</dbReference>
<dbReference type="Pfam" id="PF07714">
    <property type="entry name" value="PK_Tyr_Ser-Thr"/>
    <property type="match status" value="1"/>
</dbReference>
<feature type="domain" description="Protein kinase" evidence="3">
    <location>
        <begin position="404"/>
        <end position="695"/>
    </location>
</feature>
<reference evidence="5 6" key="1">
    <citation type="submission" date="2019-03" db="EMBL/GenBank/DDBJ databases">
        <authorList>
            <person name="Gaulin E."/>
            <person name="Dumas B."/>
        </authorList>
    </citation>
    <scope>NUCLEOTIDE SEQUENCE [LARGE SCALE GENOMIC DNA]</scope>
    <source>
        <strain evidence="5">CBS 568.67</strain>
    </source>
</reference>
<dbReference type="InterPro" id="IPR001245">
    <property type="entry name" value="Ser-Thr/Tyr_kinase_cat_dom"/>
</dbReference>
<dbReference type="InterPro" id="IPR011009">
    <property type="entry name" value="Kinase-like_dom_sf"/>
</dbReference>
<dbReference type="InterPro" id="IPR032675">
    <property type="entry name" value="LRR_dom_sf"/>
</dbReference>
<dbReference type="SUPFAM" id="SSF56112">
    <property type="entry name" value="Protein kinase-like (PK-like)"/>
    <property type="match status" value="1"/>
</dbReference>
<evidence type="ECO:0000256" key="1">
    <source>
        <dbReference type="SAM" id="MobiDB-lite"/>
    </source>
</evidence>
<dbReference type="AlphaFoldDB" id="A0A485L995"/>
<keyword evidence="2" id="KW-1133">Transmembrane helix</keyword>
<dbReference type="InterPro" id="IPR000719">
    <property type="entry name" value="Prot_kinase_dom"/>
</dbReference>
<dbReference type="Gene3D" id="3.80.10.10">
    <property type="entry name" value="Ribonuclease Inhibitor"/>
    <property type="match status" value="1"/>
</dbReference>
<sequence length="699" mass="73586">MTVVTFHTGRDRIRQNRRMAMRFALPAAIVAAATSASADPSTRDCANGTGLNVNVTTGSDSFDYWCVGCPVAGWECVRPRKTVQITSQAVNTLTGTRNITTDSPETLTWTANITSLTPLRDSTGVVQSMSISDVNHGLAMSLDAVANLNALSSLSVAGVTVQPNKAAVPPKLSTLSIVSSTLPSTRLDLSAAASLQSLTMASCALTSATFPSLPSDLSHVRLLNFSHNQLTAIPLALAALQSSSSALVVDLRSNPIAAMSPSDVKTYSTAGFLLDDAAATAAAASVVPSTSASPRPPGSTPADTTNSSSGTGWPIVAGVIAAVTVVGVFLFVGFYRRRRSHAALRRGTSRVLSNVDDGDSGAAPYKVDGTPNHPARGASRFAPSSSIDATSLYPLETTASYVLVDRSAVRQVKSVGGLVTATYVGEKVLVEKMELSVMPEDEPRDNLTTSVQAKHFAAQLHVLGALEQHDNVLALIGAAKLSSASMYALFRHPDADGAAGALMPLSSLLQQSSATQHKPAIALVWPQQLQMCVDVAAALAHVDAVAPRRLPVTSSDFFVTEKSLVCQLNVMPWLEQTTTPTKQFGATVMAWTAPECLGVKTDDSPAARVFALGVLLGEIATRRRPYATEWHAKGPVHADIAVMHMLKSSMAPIVPHELDETAVPAEFKHLVEACLDRIASKRPSVHDVLATLTQMRDSA</sequence>
<evidence type="ECO:0000313" key="6">
    <source>
        <dbReference type="Proteomes" id="UP000332933"/>
    </source>
</evidence>
<evidence type="ECO:0000256" key="2">
    <source>
        <dbReference type="SAM" id="Phobius"/>
    </source>
</evidence>
<name>A0A485L995_9STRA</name>
<feature type="region of interest" description="Disordered" evidence="1">
    <location>
        <begin position="346"/>
        <end position="382"/>
    </location>
</feature>
<accession>A0A485L995</accession>
<dbReference type="InterPro" id="IPR020635">
    <property type="entry name" value="Tyr_kinase_cat_dom"/>
</dbReference>
<evidence type="ECO:0000259" key="3">
    <source>
        <dbReference type="PROSITE" id="PS50011"/>
    </source>
</evidence>
<dbReference type="EMBL" id="CAADRA010006397">
    <property type="protein sequence ID" value="VFT94855.1"/>
    <property type="molecule type" value="Genomic_DNA"/>
</dbReference>
<dbReference type="PANTHER" id="PTHR48007">
    <property type="entry name" value="LEUCINE-RICH REPEAT RECEPTOR-LIKE PROTEIN KINASE PXC1"/>
    <property type="match status" value="1"/>
</dbReference>
<evidence type="ECO:0000313" key="5">
    <source>
        <dbReference type="EMBL" id="VFT94855.1"/>
    </source>
</evidence>
<dbReference type="OrthoDB" id="79634at2759"/>
<dbReference type="GO" id="GO:0004713">
    <property type="term" value="F:protein tyrosine kinase activity"/>
    <property type="evidence" value="ECO:0007669"/>
    <property type="project" value="InterPro"/>
</dbReference>
<gene>
    <name evidence="5" type="primary">Aste57867_18117</name>
    <name evidence="4" type="ORF">As57867_018055</name>
    <name evidence="5" type="ORF">ASTE57867_18117</name>
</gene>
<protein>
    <submittedName>
        <fullName evidence="5">Aste57867_18117 protein</fullName>
    </submittedName>
</protein>
<keyword evidence="6" id="KW-1185">Reference proteome</keyword>
<dbReference type="SUPFAM" id="SSF52058">
    <property type="entry name" value="L domain-like"/>
    <property type="match status" value="1"/>
</dbReference>
<proteinExistence type="predicted"/>
<keyword evidence="2" id="KW-0812">Transmembrane</keyword>
<dbReference type="Proteomes" id="UP000332933">
    <property type="component" value="Unassembled WGS sequence"/>
</dbReference>
<dbReference type="Gene3D" id="1.10.510.10">
    <property type="entry name" value="Transferase(Phosphotransferase) domain 1"/>
    <property type="match status" value="1"/>
</dbReference>
<evidence type="ECO:0000313" key="4">
    <source>
        <dbReference type="EMBL" id="KAF0690492.1"/>
    </source>
</evidence>
<dbReference type="InterPro" id="IPR046959">
    <property type="entry name" value="PRK1-6/SRF4-like"/>
</dbReference>
<reference evidence="4" key="2">
    <citation type="submission" date="2019-06" db="EMBL/GenBank/DDBJ databases">
        <title>Genomics analysis of Aphanomyces spp. identifies a new class of oomycete effector associated with host adaptation.</title>
        <authorList>
            <person name="Gaulin E."/>
        </authorList>
    </citation>
    <scope>NUCLEOTIDE SEQUENCE</scope>
    <source>
        <strain evidence="4">CBS 578.67</strain>
    </source>
</reference>
<dbReference type="GO" id="GO:0005524">
    <property type="term" value="F:ATP binding"/>
    <property type="evidence" value="ECO:0007669"/>
    <property type="project" value="InterPro"/>
</dbReference>
<dbReference type="PANTHER" id="PTHR48007:SF4">
    <property type="entry name" value="LEUCINE-RICH REPEAT RECEPTOR-LIKE PROTEIN KINASE PXC1"/>
    <property type="match status" value="1"/>
</dbReference>